<reference evidence="13 14" key="1">
    <citation type="submission" date="2012-12" db="EMBL/GenBank/DDBJ databases">
        <title>Genome assembly of Marinobacter sp. AK21.</title>
        <authorList>
            <person name="Khatri I."/>
            <person name="Kumar R."/>
            <person name="Vaidya B."/>
            <person name="Subramanian S."/>
            <person name="Pinnaka A."/>
        </authorList>
    </citation>
    <scope>NUCLEOTIDE SEQUENCE [LARGE SCALE GENOMIC DNA]</scope>
    <source>
        <strain evidence="13 14">AK21</strain>
    </source>
</reference>
<dbReference type="HAMAP" id="MF_01393">
    <property type="entry name" value="ATP_synth_a_bact"/>
    <property type="match status" value="1"/>
</dbReference>
<sequence length="237" mass="25865">MTITPDDVVYWQWGLFTLNGTIAFTWLVMALLTLGSWLITRNLGDDPNLTRWQNLLEVLVTGIRDQIAQVSRQQPGIYLPFVGTLFLFIAMSNLLTIVPGYEAPTGSLSTTTALAICVFVAVPVFGIASKGAGIFLRHYVKPTPLMLPFNVIGEISRTVALAVRLYGNIMSGTVIVAILLSLTPYFFPVVMQLLGLLTGMIQAYIFAILAMVYIASATSVHEGSQDQDEKPQPPVSP</sequence>
<keyword evidence="14" id="KW-1185">Reference proteome</keyword>
<keyword evidence="8 11" id="KW-0406">Ion transport</keyword>
<comment type="caution">
    <text evidence="13">The sequence shown here is derived from an EMBL/GenBank/DDBJ whole genome shotgun (WGS) entry which is preliminary data.</text>
</comment>
<feature type="transmembrane region" description="Helical" evidence="11">
    <location>
        <begin position="193"/>
        <end position="215"/>
    </location>
</feature>
<dbReference type="PANTHER" id="PTHR42823">
    <property type="entry name" value="ATP SYNTHASE SUBUNIT A, CHLOROPLASTIC"/>
    <property type="match status" value="1"/>
</dbReference>
<dbReference type="PATRIC" id="fig|1137280.3.peg.1176"/>
<evidence type="ECO:0000256" key="9">
    <source>
        <dbReference type="ARBA" id="ARBA00023136"/>
    </source>
</evidence>
<keyword evidence="11" id="KW-1003">Cell membrane</keyword>
<evidence type="ECO:0000256" key="11">
    <source>
        <dbReference type="HAMAP-Rule" id="MF_01393"/>
    </source>
</evidence>
<dbReference type="SUPFAM" id="SSF81336">
    <property type="entry name" value="F1F0 ATP synthase subunit A"/>
    <property type="match status" value="1"/>
</dbReference>
<protein>
    <recommendedName>
        <fullName evidence="11 12">ATP synthase subunit a</fullName>
    </recommendedName>
    <alternativeName>
        <fullName evidence="11">ATP synthase F0 sector subunit a</fullName>
    </alternativeName>
    <alternativeName>
        <fullName evidence="11">F-ATPase subunit 6</fullName>
    </alternativeName>
</protein>
<dbReference type="NCBIfam" id="TIGR03306">
    <property type="entry name" value="altF1_A"/>
    <property type="match status" value="1"/>
</dbReference>
<feature type="transmembrane region" description="Helical" evidence="11">
    <location>
        <begin position="113"/>
        <end position="136"/>
    </location>
</feature>
<feature type="transmembrane region" description="Helical" evidence="11">
    <location>
        <begin position="77"/>
        <end position="101"/>
    </location>
</feature>
<dbReference type="Proteomes" id="UP000035057">
    <property type="component" value="Unassembled WGS sequence"/>
</dbReference>
<dbReference type="InterPro" id="IPR045082">
    <property type="entry name" value="ATP_syn_F0_a_bact/chloroplast"/>
</dbReference>
<dbReference type="EMBL" id="ANIE01000003">
    <property type="protein sequence ID" value="KEF32727.1"/>
    <property type="molecule type" value="Genomic_DNA"/>
</dbReference>
<dbReference type="Pfam" id="PF00119">
    <property type="entry name" value="ATP-synt_A"/>
    <property type="match status" value="1"/>
</dbReference>
<dbReference type="GO" id="GO:0042777">
    <property type="term" value="P:proton motive force-driven plasma membrane ATP synthesis"/>
    <property type="evidence" value="ECO:0007669"/>
    <property type="project" value="TreeGrafter"/>
</dbReference>
<keyword evidence="9 11" id="KW-0472">Membrane</keyword>
<dbReference type="InterPro" id="IPR017692">
    <property type="entry name" value="Alt_ATP_synth_F0_Asu"/>
</dbReference>
<evidence type="ECO:0000313" key="13">
    <source>
        <dbReference type="EMBL" id="KEF32727.1"/>
    </source>
</evidence>
<feature type="transmembrane region" description="Helical" evidence="11">
    <location>
        <begin position="165"/>
        <end position="187"/>
    </location>
</feature>
<keyword evidence="6 11" id="KW-0375">Hydrogen ion transport</keyword>
<evidence type="ECO:0000256" key="12">
    <source>
        <dbReference type="RuleBase" id="RU000483"/>
    </source>
</evidence>
<proteinExistence type="inferred from homology"/>
<dbReference type="GO" id="GO:0005886">
    <property type="term" value="C:plasma membrane"/>
    <property type="evidence" value="ECO:0007669"/>
    <property type="project" value="UniProtKB-SubCell"/>
</dbReference>
<dbReference type="InterPro" id="IPR000568">
    <property type="entry name" value="ATP_synth_F0_asu"/>
</dbReference>
<evidence type="ECO:0000256" key="6">
    <source>
        <dbReference type="ARBA" id="ARBA00022781"/>
    </source>
</evidence>
<dbReference type="InterPro" id="IPR023011">
    <property type="entry name" value="ATP_synth_F0_asu_AS"/>
</dbReference>
<evidence type="ECO:0000256" key="8">
    <source>
        <dbReference type="ARBA" id="ARBA00023065"/>
    </source>
</evidence>
<keyword evidence="10 11" id="KW-0066">ATP synthesis</keyword>
<dbReference type="RefSeq" id="WP_036129472.1">
    <property type="nucleotide sequence ID" value="NZ_ANIE01000003.1"/>
</dbReference>
<evidence type="ECO:0000256" key="2">
    <source>
        <dbReference type="ARBA" id="ARBA00006810"/>
    </source>
</evidence>
<keyword evidence="7 11" id="KW-1133">Transmembrane helix</keyword>
<evidence type="ECO:0000256" key="1">
    <source>
        <dbReference type="ARBA" id="ARBA00004141"/>
    </source>
</evidence>
<dbReference type="NCBIfam" id="NF004481">
    <property type="entry name" value="PRK05815.2-3"/>
    <property type="match status" value="1"/>
</dbReference>
<evidence type="ECO:0000256" key="4">
    <source>
        <dbReference type="ARBA" id="ARBA00022547"/>
    </source>
</evidence>
<organism evidence="13 14">
    <name type="scientific">Marinobacter nitratireducens</name>
    <dbReference type="NCBI Taxonomy" id="1137280"/>
    <lineage>
        <taxon>Bacteria</taxon>
        <taxon>Pseudomonadati</taxon>
        <taxon>Pseudomonadota</taxon>
        <taxon>Gammaproteobacteria</taxon>
        <taxon>Pseudomonadales</taxon>
        <taxon>Marinobacteraceae</taxon>
        <taxon>Marinobacter</taxon>
    </lineage>
</organism>
<evidence type="ECO:0000256" key="3">
    <source>
        <dbReference type="ARBA" id="ARBA00022448"/>
    </source>
</evidence>
<feature type="transmembrane region" description="Helical" evidence="11">
    <location>
        <begin position="20"/>
        <end position="39"/>
    </location>
</feature>
<dbReference type="Gene3D" id="1.20.120.220">
    <property type="entry name" value="ATP synthase, F0 complex, subunit A"/>
    <property type="match status" value="1"/>
</dbReference>
<evidence type="ECO:0000256" key="10">
    <source>
        <dbReference type="ARBA" id="ARBA00023310"/>
    </source>
</evidence>
<dbReference type="PROSITE" id="PS00449">
    <property type="entry name" value="ATPASE_A"/>
    <property type="match status" value="1"/>
</dbReference>
<keyword evidence="3 11" id="KW-0813">Transport</keyword>
<accession>A0A072N650</accession>
<gene>
    <name evidence="11" type="primary">atpB</name>
    <name evidence="13" type="ORF">D777_01361</name>
</gene>
<dbReference type="AlphaFoldDB" id="A0A072N650"/>
<comment type="function">
    <text evidence="11 12">Key component of the proton channel; it plays a direct role in the translocation of protons across the membrane.</text>
</comment>
<dbReference type="NCBIfam" id="TIGR01131">
    <property type="entry name" value="ATP_synt_6_or_A"/>
    <property type="match status" value="1"/>
</dbReference>
<dbReference type="GO" id="GO:0046933">
    <property type="term" value="F:proton-transporting ATP synthase activity, rotational mechanism"/>
    <property type="evidence" value="ECO:0007669"/>
    <property type="project" value="UniProtKB-UniRule"/>
</dbReference>
<comment type="subcellular location">
    <subcellularLocation>
        <location evidence="11 12">Cell membrane</location>
        <topology evidence="11 12">Multi-pass membrane protein</topology>
    </subcellularLocation>
    <subcellularLocation>
        <location evidence="1">Membrane</location>
        <topology evidence="1">Multi-pass membrane protein</topology>
    </subcellularLocation>
</comment>
<evidence type="ECO:0000256" key="7">
    <source>
        <dbReference type="ARBA" id="ARBA00022989"/>
    </source>
</evidence>
<evidence type="ECO:0000313" key="14">
    <source>
        <dbReference type="Proteomes" id="UP000035057"/>
    </source>
</evidence>
<comment type="similarity">
    <text evidence="2 11 12">Belongs to the ATPase A chain family.</text>
</comment>
<dbReference type="PRINTS" id="PR00123">
    <property type="entry name" value="ATPASEA"/>
</dbReference>
<evidence type="ECO:0000256" key="5">
    <source>
        <dbReference type="ARBA" id="ARBA00022692"/>
    </source>
</evidence>
<keyword evidence="5 11" id="KW-0812">Transmembrane</keyword>
<dbReference type="GO" id="GO:0045259">
    <property type="term" value="C:proton-transporting ATP synthase complex"/>
    <property type="evidence" value="ECO:0007669"/>
    <property type="project" value="UniProtKB-KW"/>
</dbReference>
<name>A0A072N650_9GAMM</name>
<keyword evidence="4 11" id="KW-0138">CF(0)</keyword>
<dbReference type="InterPro" id="IPR035908">
    <property type="entry name" value="F0_ATP_A_sf"/>
</dbReference>
<dbReference type="OrthoDB" id="9789241at2"/>
<dbReference type="PANTHER" id="PTHR42823:SF3">
    <property type="entry name" value="ATP SYNTHASE SUBUNIT A, CHLOROPLASTIC"/>
    <property type="match status" value="1"/>
</dbReference>
<dbReference type="STRING" id="1137280.D777_01361"/>
<dbReference type="CDD" id="cd00310">
    <property type="entry name" value="ATP-synt_Fo_a_6"/>
    <property type="match status" value="1"/>
</dbReference>